<keyword evidence="1 2" id="KW-0238">DNA-binding</keyword>
<dbReference type="PROSITE" id="PS50977">
    <property type="entry name" value="HTH_TETR_2"/>
    <property type="match status" value="1"/>
</dbReference>
<evidence type="ECO:0000313" key="5">
    <source>
        <dbReference type="Proteomes" id="UP000683139"/>
    </source>
</evidence>
<dbReference type="InterPro" id="IPR050624">
    <property type="entry name" value="HTH-type_Tx_Regulator"/>
</dbReference>
<evidence type="ECO:0000256" key="1">
    <source>
        <dbReference type="ARBA" id="ARBA00023125"/>
    </source>
</evidence>
<dbReference type="PRINTS" id="PR00455">
    <property type="entry name" value="HTHTETR"/>
</dbReference>
<dbReference type="Gene3D" id="1.10.357.10">
    <property type="entry name" value="Tetracycline Repressor, domain 2"/>
    <property type="match status" value="1"/>
</dbReference>
<protein>
    <submittedName>
        <fullName evidence="4">HTH-type transcriptional regulator YerO</fullName>
    </submittedName>
</protein>
<reference evidence="4" key="1">
    <citation type="submission" date="2021-03" db="EMBL/GenBank/DDBJ databases">
        <title>Antimicrobial resistance genes in bacteria isolated from Japanese honey, and their potential for conferring macrolide and lincosamide resistance in the American foulbrood pathogen Paenibacillus larvae.</title>
        <authorList>
            <person name="Okamoto M."/>
            <person name="Kumagai M."/>
            <person name="Kanamori H."/>
            <person name="Takamatsu D."/>
        </authorList>
    </citation>
    <scope>NUCLEOTIDE SEQUENCE</scope>
    <source>
        <strain evidence="4">J40TS1</strain>
    </source>
</reference>
<keyword evidence="5" id="KW-1185">Reference proteome</keyword>
<evidence type="ECO:0000256" key="2">
    <source>
        <dbReference type="PROSITE-ProRule" id="PRU00335"/>
    </source>
</evidence>
<proteinExistence type="predicted"/>
<accession>A0A919YUI3</accession>
<evidence type="ECO:0000313" key="4">
    <source>
        <dbReference type="EMBL" id="GIP18736.1"/>
    </source>
</evidence>
<dbReference type="InterPro" id="IPR009057">
    <property type="entry name" value="Homeodomain-like_sf"/>
</dbReference>
<dbReference type="PANTHER" id="PTHR43479">
    <property type="entry name" value="ACREF/ENVCD OPERON REPRESSOR-RELATED"/>
    <property type="match status" value="1"/>
</dbReference>
<evidence type="ECO:0000259" key="3">
    <source>
        <dbReference type="PROSITE" id="PS50977"/>
    </source>
</evidence>
<dbReference type="Pfam" id="PF00440">
    <property type="entry name" value="TetR_N"/>
    <property type="match status" value="1"/>
</dbReference>
<dbReference type="PANTHER" id="PTHR43479:SF11">
    <property type="entry name" value="ACREF_ENVCD OPERON REPRESSOR-RELATED"/>
    <property type="match status" value="1"/>
</dbReference>
<comment type="caution">
    <text evidence="4">The sequence shown here is derived from an EMBL/GenBank/DDBJ whole genome shotgun (WGS) entry which is preliminary data.</text>
</comment>
<dbReference type="EMBL" id="BOSE01000010">
    <property type="protein sequence ID" value="GIP18736.1"/>
    <property type="molecule type" value="Genomic_DNA"/>
</dbReference>
<dbReference type="InterPro" id="IPR001647">
    <property type="entry name" value="HTH_TetR"/>
</dbReference>
<sequence length="285" mass="33039">MSKKQLIIDAAIELFAKKGYETTSIQEITEHCGISKGAFYLSFKSKEELFLSIIDHVITKLGSTIDHLVSGDLDDEYKMYMYFTQLFEFLSSHRDLATIFNWERPHQVEKQLFDKLVFYDKQFSYTLLKLFESLYGEAIVETKYDLVLCVKGLLKAYGEYILFEKGTVNISAITQSFVDKINVLAKHAKKPFLTEDVFNNYGIISTYTVTLQKIEEQIKAAYERADQELEKESLLVLQQQLQSEQPSNAIIEGMLHNLRSFPGSHHISYLLRLYRRQQQNGKKHG</sequence>
<feature type="domain" description="HTH tetR-type" evidence="3">
    <location>
        <begin position="1"/>
        <end position="61"/>
    </location>
</feature>
<feature type="DNA-binding region" description="H-T-H motif" evidence="2">
    <location>
        <begin position="24"/>
        <end position="43"/>
    </location>
</feature>
<dbReference type="Proteomes" id="UP000683139">
    <property type="component" value="Unassembled WGS sequence"/>
</dbReference>
<dbReference type="AlphaFoldDB" id="A0A919YUI3"/>
<dbReference type="SUPFAM" id="SSF46689">
    <property type="entry name" value="Homeodomain-like"/>
    <property type="match status" value="1"/>
</dbReference>
<dbReference type="GO" id="GO:0003677">
    <property type="term" value="F:DNA binding"/>
    <property type="evidence" value="ECO:0007669"/>
    <property type="project" value="UniProtKB-UniRule"/>
</dbReference>
<gene>
    <name evidence="4" type="primary">yerO</name>
    <name evidence="4" type="ORF">J40TS1_43780</name>
</gene>
<name>A0A919YUI3_9BACL</name>
<organism evidence="4 5">
    <name type="scientific">Paenibacillus montaniterrae</name>
    <dbReference type="NCBI Taxonomy" id="429341"/>
    <lineage>
        <taxon>Bacteria</taxon>
        <taxon>Bacillati</taxon>
        <taxon>Bacillota</taxon>
        <taxon>Bacilli</taxon>
        <taxon>Bacillales</taxon>
        <taxon>Paenibacillaceae</taxon>
        <taxon>Paenibacillus</taxon>
    </lineage>
</organism>
<dbReference type="RefSeq" id="WP_213519392.1">
    <property type="nucleotide sequence ID" value="NZ_BOSE01000010.1"/>
</dbReference>